<evidence type="ECO:0000313" key="2">
    <source>
        <dbReference type="EMBL" id="ADU31242.1"/>
    </source>
</evidence>
<dbReference type="Proteomes" id="UP000001401">
    <property type="component" value="Chromosome"/>
</dbReference>
<dbReference type="STRING" id="649639.Bcell_2992"/>
<keyword evidence="1" id="KW-0472">Membrane</keyword>
<keyword evidence="1" id="KW-0812">Transmembrane</keyword>
<evidence type="ECO:0000256" key="1">
    <source>
        <dbReference type="SAM" id="Phobius"/>
    </source>
</evidence>
<sequence length="85" mass="9657">MRNAAYYYDLCCKHRGKFVKIYCLNTRKEYVGKIVDIDRQYVWLEPSQPQTQGHGFGYGWGWGAGLVPISLAAIGGFALGTAFFW</sequence>
<gene>
    <name evidence="2" type="ordered locus">Bcell_2992</name>
</gene>
<feature type="transmembrane region" description="Helical" evidence="1">
    <location>
        <begin position="60"/>
        <end position="84"/>
    </location>
</feature>
<reference evidence="2 3" key="1">
    <citation type="submission" date="2010-12" db="EMBL/GenBank/DDBJ databases">
        <title>Complete sequence of Bacillus cellulosilyticus DSM 2522.</title>
        <authorList>
            <consortium name="US DOE Joint Genome Institute"/>
            <person name="Lucas S."/>
            <person name="Copeland A."/>
            <person name="Lapidus A."/>
            <person name="Cheng J.-F."/>
            <person name="Bruce D."/>
            <person name="Goodwin L."/>
            <person name="Pitluck S."/>
            <person name="Chertkov O."/>
            <person name="Detter J.C."/>
            <person name="Han C."/>
            <person name="Tapia R."/>
            <person name="Land M."/>
            <person name="Hauser L."/>
            <person name="Jeffries C."/>
            <person name="Kyrpides N."/>
            <person name="Ivanova N."/>
            <person name="Mikhailova N."/>
            <person name="Brumm P."/>
            <person name="Mead D."/>
            <person name="Woyke T."/>
        </authorList>
    </citation>
    <scope>NUCLEOTIDE SEQUENCE [LARGE SCALE GENOMIC DNA]</scope>
    <source>
        <strain evidence="3">ATCC 21833 / DSM 2522 / FERM P-1141 / JCM 9156 / N-4</strain>
    </source>
</reference>
<name>E6TY29_EVAC2</name>
<dbReference type="KEGG" id="bco:Bcell_2992"/>
<evidence type="ECO:0000313" key="3">
    <source>
        <dbReference type="Proteomes" id="UP000001401"/>
    </source>
</evidence>
<dbReference type="AlphaFoldDB" id="E6TY29"/>
<proteinExistence type="predicted"/>
<organism evidence="2 3">
    <name type="scientific">Evansella cellulosilytica (strain ATCC 21833 / DSM 2522 / FERM P-1141 / JCM 9156 / N-4)</name>
    <name type="common">Bacillus cellulosilyticus</name>
    <dbReference type="NCBI Taxonomy" id="649639"/>
    <lineage>
        <taxon>Bacteria</taxon>
        <taxon>Bacillati</taxon>
        <taxon>Bacillota</taxon>
        <taxon>Bacilli</taxon>
        <taxon>Bacillales</taxon>
        <taxon>Bacillaceae</taxon>
        <taxon>Evansella</taxon>
    </lineage>
</organism>
<keyword evidence="1" id="KW-1133">Transmembrane helix</keyword>
<keyword evidence="3" id="KW-1185">Reference proteome</keyword>
<dbReference type="EMBL" id="CP002394">
    <property type="protein sequence ID" value="ADU31242.1"/>
    <property type="molecule type" value="Genomic_DNA"/>
</dbReference>
<protein>
    <submittedName>
        <fullName evidence="2">Uncharacterized protein</fullName>
    </submittedName>
</protein>
<dbReference type="HOGENOM" id="CLU_154378_1_0_9"/>
<accession>E6TY29</accession>